<evidence type="ECO:0000256" key="5">
    <source>
        <dbReference type="ARBA" id="ARBA00023098"/>
    </source>
</evidence>
<comment type="subcellular location">
    <subcellularLocation>
        <location evidence="1">Endoplasmic reticulum membrane</location>
        <topology evidence="1">Multi-pass membrane protein</topology>
    </subcellularLocation>
</comment>
<dbReference type="CDD" id="cd23995">
    <property type="entry name" value="Seipin_BSCL2_like"/>
    <property type="match status" value="1"/>
</dbReference>
<keyword evidence="5" id="KW-0443">Lipid metabolism</keyword>
<dbReference type="AlphaFoldDB" id="A0AAV9D2Y2"/>
<reference evidence="8" key="2">
    <citation type="submission" date="2023-06" db="EMBL/GenBank/DDBJ databases">
        <authorList>
            <person name="Ma L."/>
            <person name="Liu K.-W."/>
            <person name="Li Z."/>
            <person name="Hsiao Y.-Y."/>
            <person name="Qi Y."/>
            <person name="Fu T."/>
            <person name="Tang G."/>
            <person name="Zhang D."/>
            <person name="Sun W.-H."/>
            <person name="Liu D.-K."/>
            <person name="Li Y."/>
            <person name="Chen G.-Z."/>
            <person name="Liu X.-D."/>
            <person name="Liao X.-Y."/>
            <person name="Jiang Y.-T."/>
            <person name="Yu X."/>
            <person name="Hao Y."/>
            <person name="Huang J."/>
            <person name="Zhao X.-W."/>
            <person name="Ke S."/>
            <person name="Chen Y.-Y."/>
            <person name="Wu W.-L."/>
            <person name="Hsu J.-L."/>
            <person name="Lin Y.-F."/>
            <person name="Huang M.-D."/>
            <person name="Li C.-Y."/>
            <person name="Huang L."/>
            <person name="Wang Z.-W."/>
            <person name="Zhao X."/>
            <person name="Zhong W.-Y."/>
            <person name="Peng D.-H."/>
            <person name="Ahmad S."/>
            <person name="Lan S."/>
            <person name="Zhang J.-S."/>
            <person name="Tsai W.-C."/>
            <person name="Van De Peer Y."/>
            <person name="Liu Z.-J."/>
        </authorList>
    </citation>
    <scope>NUCLEOTIDE SEQUENCE</scope>
    <source>
        <strain evidence="8">CP</strain>
        <tissue evidence="8">Leaves</tissue>
    </source>
</reference>
<accession>A0AAV9D2Y2</accession>
<evidence type="ECO:0000256" key="7">
    <source>
        <dbReference type="SAM" id="Phobius"/>
    </source>
</evidence>
<sequence>MASQSESIWDFLTSISSTVLSFVSPSNVEPSPSRAARGGGFGALVLRKFGFGILGAVYVGIALFSVMLVSALVGGWIVGFSVEEPVVLRRNLHFDYTEAHPSAVVLFGVGAEPAIPVGQTFHVSVVLVLPESLFNRQMGVFQVTAEGISIGGDIIIKSSQPCMLRYRSLPIRLMQTFVMSIPLLTGVVSETQRITIKVLDYKETSQRTGAIKLRIRPRSGTLDLPHLYGAEMVMHSQLPWRKELVYNWKWTIFVWATLYVYITLLILLVFCFKQLFFGTVVGSSHKDDALYSGRIQILDSLERDQRFTGSEFSDTLRRGRQRSRMTRIKIPIQHEVSQACCGSSSAGDDASEIVECCGDDFVASESSEC</sequence>
<evidence type="ECO:0008006" key="10">
    <source>
        <dbReference type="Google" id="ProtNLM"/>
    </source>
</evidence>
<evidence type="ECO:0000256" key="3">
    <source>
        <dbReference type="ARBA" id="ARBA00022824"/>
    </source>
</evidence>
<keyword evidence="4 7" id="KW-1133">Transmembrane helix</keyword>
<feature type="transmembrane region" description="Helical" evidence="7">
    <location>
        <begin position="250"/>
        <end position="270"/>
    </location>
</feature>
<evidence type="ECO:0000256" key="1">
    <source>
        <dbReference type="ARBA" id="ARBA00004477"/>
    </source>
</evidence>
<evidence type="ECO:0000313" key="9">
    <source>
        <dbReference type="Proteomes" id="UP001180020"/>
    </source>
</evidence>
<dbReference type="GO" id="GO:0140042">
    <property type="term" value="P:lipid droplet formation"/>
    <property type="evidence" value="ECO:0007669"/>
    <property type="project" value="UniProtKB-ARBA"/>
</dbReference>
<keyword evidence="6 7" id="KW-0472">Membrane</keyword>
<keyword evidence="9" id="KW-1185">Reference proteome</keyword>
<evidence type="ECO:0000313" key="8">
    <source>
        <dbReference type="EMBL" id="KAK1295187.1"/>
    </source>
</evidence>
<dbReference type="EMBL" id="JAUJYO010000016">
    <property type="protein sequence ID" value="KAK1295187.1"/>
    <property type="molecule type" value="Genomic_DNA"/>
</dbReference>
<feature type="transmembrane region" description="Helical" evidence="7">
    <location>
        <begin position="51"/>
        <end position="80"/>
    </location>
</feature>
<reference evidence="8" key="1">
    <citation type="journal article" date="2023" name="Nat. Commun.">
        <title>Diploid and tetraploid genomes of Acorus and the evolution of monocots.</title>
        <authorList>
            <person name="Ma L."/>
            <person name="Liu K.W."/>
            <person name="Li Z."/>
            <person name="Hsiao Y.Y."/>
            <person name="Qi Y."/>
            <person name="Fu T."/>
            <person name="Tang G.D."/>
            <person name="Zhang D."/>
            <person name="Sun W.H."/>
            <person name="Liu D.K."/>
            <person name="Li Y."/>
            <person name="Chen G.Z."/>
            <person name="Liu X.D."/>
            <person name="Liao X.Y."/>
            <person name="Jiang Y.T."/>
            <person name="Yu X."/>
            <person name="Hao Y."/>
            <person name="Huang J."/>
            <person name="Zhao X.W."/>
            <person name="Ke S."/>
            <person name="Chen Y.Y."/>
            <person name="Wu W.L."/>
            <person name="Hsu J.L."/>
            <person name="Lin Y.F."/>
            <person name="Huang M.D."/>
            <person name="Li C.Y."/>
            <person name="Huang L."/>
            <person name="Wang Z.W."/>
            <person name="Zhao X."/>
            <person name="Zhong W.Y."/>
            <person name="Peng D.H."/>
            <person name="Ahmad S."/>
            <person name="Lan S."/>
            <person name="Zhang J.S."/>
            <person name="Tsai W.C."/>
            <person name="Van de Peer Y."/>
            <person name="Liu Z.J."/>
        </authorList>
    </citation>
    <scope>NUCLEOTIDE SEQUENCE</scope>
    <source>
        <strain evidence="8">CP</strain>
    </source>
</reference>
<keyword evidence="2 7" id="KW-0812">Transmembrane</keyword>
<evidence type="ECO:0000256" key="6">
    <source>
        <dbReference type="ARBA" id="ARBA00023136"/>
    </source>
</evidence>
<dbReference type="GO" id="GO:0006629">
    <property type="term" value="P:lipid metabolic process"/>
    <property type="evidence" value="ECO:0007669"/>
    <property type="project" value="UniProtKB-KW"/>
</dbReference>
<keyword evidence="3" id="KW-0256">Endoplasmic reticulum</keyword>
<dbReference type="Pfam" id="PF06775">
    <property type="entry name" value="Seipin"/>
    <property type="match status" value="1"/>
</dbReference>
<dbReference type="PANTHER" id="PTHR21212:SF5">
    <property type="entry name" value="SEIPIN-1"/>
    <property type="match status" value="1"/>
</dbReference>
<protein>
    <recommendedName>
        <fullName evidence="10">Seipin</fullName>
    </recommendedName>
</protein>
<evidence type="ECO:0000256" key="2">
    <source>
        <dbReference type="ARBA" id="ARBA00022692"/>
    </source>
</evidence>
<dbReference type="PANTHER" id="PTHR21212">
    <property type="entry name" value="BERNARDINELLI-SEIP CONGENITAL LIPODYSTROPHY 2 HOMOLOG BSCL2 PROTEIN"/>
    <property type="match status" value="1"/>
</dbReference>
<dbReference type="InterPro" id="IPR009617">
    <property type="entry name" value="Seipin"/>
</dbReference>
<dbReference type="Proteomes" id="UP001180020">
    <property type="component" value="Unassembled WGS sequence"/>
</dbReference>
<gene>
    <name evidence="8" type="ORF">QJS10_CPA16g00612</name>
</gene>
<comment type="caution">
    <text evidence="8">The sequence shown here is derived from an EMBL/GenBank/DDBJ whole genome shotgun (WGS) entry which is preliminary data.</text>
</comment>
<name>A0AAV9D2Y2_ACOCL</name>
<proteinExistence type="predicted"/>
<dbReference type="GO" id="GO:0005789">
    <property type="term" value="C:endoplasmic reticulum membrane"/>
    <property type="evidence" value="ECO:0007669"/>
    <property type="project" value="UniProtKB-SubCell"/>
</dbReference>
<organism evidence="8 9">
    <name type="scientific">Acorus calamus</name>
    <name type="common">Sweet flag</name>
    <dbReference type="NCBI Taxonomy" id="4465"/>
    <lineage>
        <taxon>Eukaryota</taxon>
        <taxon>Viridiplantae</taxon>
        <taxon>Streptophyta</taxon>
        <taxon>Embryophyta</taxon>
        <taxon>Tracheophyta</taxon>
        <taxon>Spermatophyta</taxon>
        <taxon>Magnoliopsida</taxon>
        <taxon>Liliopsida</taxon>
        <taxon>Acoraceae</taxon>
        <taxon>Acorus</taxon>
    </lineage>
</organism>
<evidence type="ECO:0000256" key="4">
    <source>
        <dbReference type="ARBA" id="ARBA00022989"/>
    </source>
</evidence>